<protein>
    <recommendedName>
        <fullName evidence="3">Hsp70 family protein</fullName>
    </recommendedName>
</protein>
<evidence type="ECO:0000313" key="2">
    <source>
        <dbReference type="Proteomes" id="UP000443090"/>
    </source>
</evidence>
<dbReference type="Proteomes" id="UP000443090">
    <property type="component" value="Unassembled WGS sequence"/>
</dbReference>
<accession>A0A8H8RRS8</accession>
<keyword evidence="2" id="KW-1185">Reference proteome</keyword>
<dbReference type="CDD" id="cd10170">
    <property type="entry name" value="ASKHA_NBD_HSP70"/>
    <property type="match status" value="1"/>
</dbReference>
<comment type="caution">
    <text evidence="1">The sequence shown here is derived from an EMBL/GenBank/DDBJ whole genome shotgun (WGS) entry which is preliminary data.</text>
</comment>
<dbReference type="SUPFAM" id="SSF53067">
    <property type="entry name" value="Actin-like ATPase domain"/>
    <property type="match status" value="1"/>
</dbReference>
<gene>
    <name evidence="1" type="ORF">LOCC1_G005487</name>
</gene>
<evidence type="ECO:0000313" key="1">
    <source>
        <dbReference type="EMBL" id="TVY39747.1"/>
    </source>
</evidence>
<name>A0A8H8RRS8_9HELO</name>
<reference evidence="1 2" key="1">
    <citation type="submission" date="2018-05" db="EMBL/GenBank/DDBJ databases">
        <title>Genome sequencing and assembly of the regulated plant pathogen Lachnellula willkommii and related sister species for the development of diagnostic species identification markers.</title>
        <authorList>
            <person name="Giroux E."/>
            <person name="Bilodeau G."/>
        </authorList>
    </citation>
    <scope>NUCLEOTIDE SEQUENCE [LARGE SCALE GENOMIC DNA]</scope>
    <source>
        <strain evidence="1 2">CBS 160.35</strain>
    </source>
</reference>
<dbReference type="PANTHER" id="PTHR42749:SF1">
    <property type="entry name" value="CELL SHAPE-DETERMINING PROTEIN MREB"/>
    <property type="match status" value="1"/>
</dbReference>
<dbReference type="EMBL" id="QGMI01000500">
    <property type="protein sequence ID" value="TVY39747.1"/>
    <property type="molecule type" value="Genomic_DNA"/>
</dbReference>
<dbReference type="InterPro" id="IPR043129">
    <property type="entry name" value="ATPase_NBD"/>
</dbReference>
<sequence length="401" mass="44315">MEQPKPDLVVAIDFGMTCTGVTYASLSTGSETVRWIQRWPGRMQATTWKPHPTVERFRSIIEQAGFGRSPNHKTSIGLTEAEAAAVFVSREAPAIFRERDILLVCDAGGGTTDLSVLRVTNTAGGTLSLEQLDSVFGATYGSARIDTAFGDTVQERLGMAERIAPLGIDINDASLHMMKSIEFQNAKCDYGSLDDTDFFSVAIPNLNKQYGIESLGIVSGEMRYKREDLQALFDQQENLTKNSKIVSLFELIDKQLHRIQQKFPHEQVAHLVLSGGLGNSLYVQKRLRTRFADSASSYSNASLVVCKGLLTDRLQKLKAGVSVLKWKCCRASYGVTHKVLCDPKNPLHFNLPTIVDTIDGKVYVENVVNWGQPLSTDSPITCTFRQHLVQGIEAYEYAVAL</sequence>
<dbReference type="OrthoDB" id="2394218at2759"/>
<dbReference type="Gene3D" id="3.30.420.40">
    <property type="match status" value="2"/>
</dbReference>
<dbReference type="PANTHER" id="PTHR42749">
    <property type="entry name" value="CELL SHAPE-DETERMINING PROTEIN MREB"/>
    <property type="match status" value="1"/>
</dbReference>
<organism evidence="1 2">
    <name type="scientific">Lachnellula occidentalis</name>
    <dbReference type="NCBI Taxonomy" id="215460"/>
    <lineage>
        <taxon>Eukaryota</taxon>
        <taxon>Fungi</taxon>
        <taxon>Dikarya</taxon>
        <taxon>Ascomycota</taxon>
        <taxon>Pezizomycotina</taxon>
        <taxon>Leotiomycetes</taxon>
        <taxon>Helotiales</taxon>
        <taxon>Lachnaceae</taxon>
        <taxon>Lachnellula</taxon>
    </lineage>
</organism>
<proteinExistence type="predicted"/>
<evidence type="ECO:0008006" key="3">
    <source>
        <dbReference type="Google" id="ProtNLM"/>
    </source>
</evidence>
<dbReference type="Gene3D" id="3.90.640.10">
    <property type="entry name" value="Actin, Chain A, domain 4"/>
    <property type="match status" value="1"/>
</dbReference>
<dbReference type="AlphaFoldDB" id="A0A8H8RRS8"/>